<evidence type="ECO:0008006" key="3">
    <source>
        <dbReference type="Google" id="ProtNLM"/>
    </source>
</evidence>
<dbReference type="Proteomes" id="UP000319160">
    <property type="component" value="Unassembled WGS sequence"/>
</dbReference>
<reference evidence="2" key="1">
    <citation type="submission" date="2019-06" db="EMBL/GenBank/DDBJ databases">
        <title>Draft genome sequence of the griseofulvin-producing fungus Xylaria cubensis strain G536.</title>
        <authorList>
            <person name="Mead M.E."/>
            <person name="Raja H.A."/>
            <person name="Steenwyk J.L."/>
            <person name="Knowles S.L."/>
            <person name="Oberlies N.H."/>
            <person name="Rokas A."/>
        </authorList>
    </citation>
    <scope>NUCLEOTIDE SEQUENCE [LARGE SCALE GENOMIC DNA]</scope>
    <source>
        <strain evidence="2">G536</strain>
    </source>
</reference>
<evidence type="ECO:0000313" key="1">
    <source>
        <dbReference type="EMBL" id="TRX89834.1"/>
    </source>
</evidence>
<organism evidence="1 2">
    <name type="scientific">Xylaria flabelliformis</name>
    <dbReference type="NCBI Taxonomy" id="2512241"/>
    <lineage>
        <taxon>Eukaryota</taxon>
        <taxon>Fungi</taxon>
        <taxon>Dikarya</taxon>
        <taxon>Ascomycota</taxon>
        <taxon>Pezizomycotina</taxon>
        <taxon>Sordariomycetes</taxon>
        <taxon>Xylariomycetidae</taxon>
        <taxon>Xylariales</taxon>
        <taxon>Xylariaceae</taxon>
        <taxon>Xylaria</taxon>
    </lineage>
</organism>
<dbReference type="STRING" id="2512241.A0A553HPE6"/>
<gene>
    <name evidence="1" type="ORF">FHL15_009267</name>
</gene>
<sequence length="853" mass="96925">MQTLWSRVAQTQSSCRCRICLHTTDALTRRSTTAISRRKITVADLFTACYTTILGTATIIDARRKNERRRRLDKQLDRARASLHQLAVGSPQGALDVDRGVLDEGTSTTSQLVREITSWTTGESVRLLQEELQSLSNVAHRPAARPSWMLDQLSWRRIEAAVAAEEQDPDTALREPQTSDHLAATTATVLDLVDELLRRTETLASPRARDQADIPDQAGDGILKELEDLRQGPDFPSYQSPAIDPSYSTRIRTLLNESIRLVFYQDTTSREIVGKICYNLLTAGVPPTIHTYNTLIVGFNRIQRQDLAEAVINSYLRQTNWPATDQTVVCLLAHYRRPGGRKGMRDAIKRLWGARVNGLRLAALDRDVHSPHFLTLKWKHSRRGRGTRLRKDNSATFDNLIRGWLYHGELDFACRSFMACLRNGSTIPLYTLQELFRRCLATAGFANARKLLVGITHNFENFQLCLLEIVKSNATAAVQELLRSLCQIINICWLPFGEIFGETYQRCASAATLLLSMIRRLDVQLEVKERARLPVLLSGALGTDEPLSTRLQLAISTIDAVDTIRQTEGIYDDCIRITRVISIDRRYRDLEERAQDLVAAYNGAIISINTGYDIHARSLLLSGPNTQTSRNKRLALRRALNQLNVCDGSLTLEKVTWRLFRQIPNQELIRQLEQNGNWKRLSIPILVSFYCDNAASPRSIERNTQELDDPYEQLHNQIREARDSIRALIFTYLSPKSQSRSMSHYGNYYSIPLSRLRSHLHRELKYGSSSVHGDFPPYDPSLVTRTTSKPLSLSGPEEPVIRNTFTLFEADTSTLDMRYELVKGWGNGRRHQEYEDLSILYEEDPRLQYTALG</sequence>
<accession>A0A553HPE6</accession>
<dbReference type="OrthoDB" id="185373at2759"/>
<dbReference type="AlphaFoldDB" id="A0A553HPE6"/>
<name>A0A553HPE6_9PEZI</name>
<evidence type="ECO:0000313" key="2">
    <source>
        <dbReference type="Proteomes" id="UP000319160"/>
    </source>
</evidence>
<dbReference type="EMBL" id="VFLP01000062">
    <property type="protein sequence ID" value="TRX89834.1"/>
    <property type="molecule type" value="Genomic_DNA"/>
</dbReference>
<proteinExistence type="predicted"/>
<keyword evidence="2" id="KW-1185">Reference proteome</keyword>
<protein>
    <recommendedName>
        <fullName evidence="3">Pentatricopeptide repeat domain-containing protein</fullName>
    </recommendedName>
</protein>
<comment type="caution">
    <text evidence="1">The sequence shown here is derived from an EMBL/GenBank/DDBJ whole genome shotgun (WGS) entry which is preliminary data.</text>
</comment>